<reference evidence="6 7" key="1">
    <citation type="submission" date="2019-07" db="EMBL/GenBank/DDBJ databases">
        <title>The pathways for chlorine oxyanion respiration interact through the shared metabolite chlorate.</title>
        <authorList>
            <person name="Barnum T.P."/>
            <person name="Cheng Y."/>
            <person name="Hill K.A."/>
            <person name="Lucas L.N."/>
            <person name="Carlson H.K."/>
            <person name="Coates J.D."/>
        </authorList>
    </citation>
    <scope>NUCLEOTIDE SEQUENCE [LARGE SCALE GENOMIC DNA]</scope>
    <source>
        <strain evidence="6 7">SFB-1</strain>
    </source>
</reference>
<dbReference type="SUPFAM" id="SSF53098">
    <property type="entry name" value="Ribonuclease H-like"/>
    <property type="match status" value="1"/>
</dbReference>
<keyword evidence="6" id="KW-0269">Exonuclease</keyword>
<comment type="function">
    <text evidence="2">DNA polymerase III is a complex, multichain enzyme responsible for most of the replicative synthesis in bacteria. The epsilon subunit contain the editing function and is a proofreading 3'-5' exonuclease.</text>
</comment>
<dbReference type="PANTHER" id="PTHR30231">
    <property type="entry name" value="DNA POLYMERASE III SUBUNIT EPSILON"/>
    <property type="match status" value="1"/>
</dbReference>
<dbReference type="Gene3D" id="3.30.420.10">
    <property type="entry name" value="Ribonuclease H-like superfamily/Ribonuclease H"/>
    <property type="match status" value="1"/>
</dbReference>
<dbReference type="Pfam" id="PF00929">
    <property type="entry name" value="RNase_T"/>
    <property type="match status" value="1"/>
</dbReference>
<dbReference type="InterPro" id="IPR013520">
    <property type="entry name" value="Ribonucl_H"/>
</dbReference>
<dbReference type="SMART" id="SM00479">
    <property type="entry name" value="EXOIII"/>
    <property type="match status" value="1"/>
</dbReference>
<dbReference type="PANTHER" id="PTHR30231:SF37">
    <property type="entry name" value="EXODEOXYRIBONUCLEASE 10"/>
    <property type="match status" value="1"/>
</dbReference>
<dbReference type="GO" id="GO:0005829">
    <property type="term" value="C:cytosol"/>
    <property type="evidence" value="ECO:0007669"/>
    <property type="project" value="TreeGrafter"/>
</dbReference>
<proteinExistence type="predicted"/>
<organism evidence="6 7">
    <name type="scientific">Denitromonas halophila</name>
    <dbReference type="NCBI Taxonomy" id="1629404"/>
    <lineage>
        <taxon>Bacteria</taxon>
        <taxon>Pseudomonadati</taxon>
        <taxon>Pseudomonadota</taxon>
        <taxon>Betaproteobacteria</taxon>
        <taxon>Rhodocyclales</taxon>
        <taxon>Zoogloeaceae</taxon>
        <taxon>Denitromonas</taxon>
    </lineage>
</organism>
<dbReference type="InterPro" id="IPR036397">
    <property type="entry name" value="RNaseH_sf"/>
</dbReference>
<dbReference type="GO" id="GO:0008408">
    <property type="term" value="F:3'-5' exonuclease activity"/>
    <property type="evidence" value="ECO:0007669"/>
    <property type="project" value="TreeGrafter"/>
</dbReference>
<name>A0A557RKR5_9RHOO</name>
<dbReference type="GO" id="GO:0003887">
    <property type="term" value="F:DNA-directed DNA polymerase activity"/>
    <property type="evidence" value="ECO:0007669"/>
    <property type="project" value="UniProtKB-EC"/>
</dbReference>
<evidence type="ECO:0000256" key="3">
    <source>
        <dbReference type="ARBA" id="ARBA00026073"/>
    </source>
</evidence>
<dbReference type="AlphaFoldDB" id="A0A557RKR5"/>
<dbReference type="NCBIfam" id="TIGR00573">
    <property type="entry name" value="dnaq"/>
    <property type="match status" value="1"/>
</dbReference>
<comment type="subunit">
    <text evidence="3">DNA polymerase III contains a core (composed of alpha, epsilon and theta chains) that associates with a tau subunit. This core dimerizes to form the POLIII' complex. PolIII' associates with the gamma complex (composed of gamma, delta, delta', psi and chi chains) and with the beta chain to form the complete DNA polymerase III complex.</text>
</comment>
<dbReference type="FunFam" id="3.30.420.10:FF:000045">
    <property type="entry name" value="3'-5' exonuclease DinG"/>
    <property type="match status" value="1"/>
</dbReference>
<evidence type="ECO:0000313" key="7">
    <source>
        <dbReference type="Proteomes" id="UP000318349"/>
    </source>
</evidence>
<accession>A0A557RKR5</accession>
<gene>
    <name evidence="6" type="ORF">FHP89_00965</name>
</gene>
<evidence type="ECO:0000256" key="4">
    <source>
        <dbReference type="ARBA" id="ARBA00049244"/>
    </source>
</evidence>
<dbReference type="GO" id="GO:0045004">
    <property type="term" value="P:DNA replication proofreading"/>
    <property type="evidence" value="ECO:0007669"/>
    <property type="project" value="TreeGrafter"/>
</dbReference>
<dbReference type="InterPro" id="IPR012337">
    <property type="entry name" value="RNaseH-like_sf"/>
</dbReference>
<comment type="caution">
    <text evidence="6">The sequence shown here is derived from an EMBL/GenBank/DDBJ whole genome shotgun (WGS) entry which is preliminary data.</text>
</comment>
<evidence type="ECO:0000256" key="2">
    <source>
        <dbReference type="ARBA" id="ARBA00025483"/>
    </source>
</evidence>
<keyword evidence="6" id="KW-0378">Hydrolase</keyword>
<dbReference type="EMBL" id="VMNI01000002">
    <property type="protein sequence ID" value="TVO79364.1"/>
    <property type="molecule type" value="Genomic_DNA"/>
</dbReference>
<evidence type="ECO:0000313" key="6">
    <source>
        <dbReference type="EMBL" id="TVO79364.1"/>
    </source>
</evidence>
<sequence>METVAVIDFETTGLSPGQGDRATEIAAVILKDGEIIGRYQSLMNTGAWVPAFIESLTGITNEMLRSAPPASLVMQEVADFVGDYPLVAHNASFDSKFWDAEMARIDRTRRQEFVCSLLLSRRIFPQAPSHKLSALIEYANLPVAGRYHRALADAEMAASLLQRLAHELREQHKVNTVSVDLLSRIQRAPKSQLTKCIAHAQAV</sequence>
<dbReference type="GO" id="GO:0003677">
    <property type="term" value="F:DNA binding"/>
    <property type="evidence" value="ECO:0007669"/>
    <property type="project" value="InterPro"/>
</dbReference>
<dbReference type="EC" id="2.7.7.7" evidence="1"/>
<protein>
    <recommendedName>
        <fullName evidence="1">DNA-directed DNA polymerase</fullName>
        <ecNumber evidence="1">2.7.7.7</ecNumber>
    </recommendedName>
</protein>
<evidence type="ECO:0000256" key="1">
    <source>
        <dbReference type="ARBA" id="ARBA00012417"/>
    </source>
</evidence>
<dbReference type="Proteomes" id="UP000318349">
    <property type="component" value="Unassembled WGS sequence"/>
</dbReference>
<keyword evidence="6" id="KW-0540">Nuclease</keyword>
<dbReference type="CDD" id="cd06127">
    <property type="entry name" value="DEDDh"/>
    <property type="match status" value="1"/>
</dbReference>
<comment type="catalytic activity">
    <reaction evidence="4">
        <text>DNA(n) + a 2'-deoxyribonucleoside 5'-triphosphate = DNA(n+1) + diphosphate</text>
        <dbReference type="Rhea" id="RHEA:22508"/>
        <dbReference type="Rhea" id="RHEA-COMP:17339"/>
        <dbReference type="Rhea" id="RHEA-COMP:17340"/>
        <dbReference type="ChEBI" id="CHEBI:33019"/>
        <dbReference type="ChEBI" id="CHEBI:61560"/>
        <dbReference type="ChEBI" id="CHEBI:173112"/>
        <dbReference type="EC" id="2.7.7.7"/>
    </reaction>
</comment>
<feature type="domain" description="Exonuclease" evidence="5">
    <location>
        <begin position="3"/>
        <end position="170"/>
    </location>
</feature>
<evidence type="ECO:0000259" key="5">
    <source>
        <dbReference type="SMART" id="SM00479"/>
    </source>
</evidence>
<dbReference type="InterPro" id="IPR006054">
    <property type="entry name" value="DnaQ"/>
</dbReference>